<dbReference type="SUPFAM" id="SSF69572">
    <property type="entry name" value="Activating enzymes of the ubiquitin-like proteins"/>
    <property type="match status" value="1"/>
</dbReference>
<evidence type="ECO:0000313" key="17">
    <source>
        <dbReference type="RefSeq" id="XP_033458834.1"/>
    </source>
</evidence>
<dbReference type="Gene3D" id="3.50.50.80">
    <property type="entry name" value="Ubiquitin-activating enzyme E1, inactive adenylation domain, subdomain 1"/>
    <property type="match status" value="1"/>
</dbReference>
<feature type="binding site" evidence="10">
    <location>
        <begin position="25"/>
        <end position="30"/>
    </location>
    <ligand>
        <name>ATP</name>
        <dbReference type="ChEBI" id="CHEBI:30616"/>
    </ligand>
</feature>
<dbReference type="GO" id="GO:0019948">
    <property type="term" value="F:SUMO activating enzyme activity"/>
    <property type="evidence" value="ECO:0007669"/>
    <property type="project" value="UniProtKB-UniRule"/>
</dbReference>
<dbReference type="InterPro" id="IPR030661">
    <property type="entry name" value="Uba2"/>
</dbReference>
<evidence type="ECO:0000256" key="6">
    <source>
        <dbReference type="ARBA" id="ARBA00022833"/>
    </source>
</evidence>
<dbReference type="Gene3D" id="3.10.290.20">
    <property type="entry name" value="Ubiquitin-like 2 activating enzyme e1b. Chain: B, domain 3"/>
    <property type="match status" value="1"/>
</dbReference>
<dbReference type="GeneID" id="54364323"/>
<feature type="binding site" evidence="10">
    <location>
        <begin position="113"/>
        <end position="118"/>
    </location>
    <ligand>
        <name>ATP</name>
        <dbReference type="ChEBI" id="CHEBI:30616"/>
    </ligand>
</feature>
<feature type="binding site" evidence="10">
    <location>
        <begin position="52"/>
        <end position="55"/>
    </location>
    <ligand>
        <name>ATP</name>
        <dbReference type="ChEBI" id="CHEBI:30616"/>
    </ligand>
</feature>
<reference evidence="17" key="2">
    <citation type="submission" date="2020-04" db="EMBL/GenBank/DDBJ databases">
        <authorList>
            <consortium name="NCBI Genome Project"/>
        </authorList>
    </citation>
    <scope>NUCLEOTIDE SEQUENCE</scope>
    <source>
        <strain evidence="17">CBS 342.82</strain>
    </source>
</reference>
<organism evidence="17">
    <name type="scientific">Dissoconium aciculare CBS 342.82</name>
    <dbReference type="NCBI Taxonomy" id="1314786"/>
    <lineage>
        <taxon>Eukaryota</taxon>
        <taxon>Fungi</taxon>
        <taxon>Dikarya</taxon>
        <taxon>Ascomycota</taxon>
        <taxon>Pezizomycotina</taxon>
        <taxon>Dothideomycetes</taxon>
        <taxon>Dothideomycetidae</taxon>
        <taxon>Mycosphaerellales</taxon>
        <taxon>Dissoconiaceae</taxon>
        <taxon>Dissoconium</taxon>
    </lineage>
</organism>
<dbReference type="Pfam" id="PF00899">
    <property type="entry name" value="ThiF"/>
    <property type="match status" value="1"/>
</dbReference>
<dbReference type="PROSITE" id="PS51257">
    <property type="entry name" value="PROKAR_LIPOPROTEIN"/>
    <property type="match status" value="1"/>
</dbReference>
<dbReference type="Pfam" id="PF10585">
    <property type="entry name" value="UBA_E1_SCCH"/>
    <property type="match status" value="1"/>
</dbReference>
<feature type="domain" description="Ubiquitin-activating enzyme SCCH" evidence="15">
    <location>
        <begin position="303"/>
        <end position="360"/>
    </location>
</feature>
<feature type="active site" description="Glycyl thioester intermediate" evidence="9 12">
    <location>
        <position position="169"/>
    </location>
</feature>
<dbReference type="InterPro" id="IPR033127">
    <property type="entry name" value="UBQ-activ_enz_E1_Cys_AS"/>
</dbReference>
<evidence type="ECO:0000256" key="5">
    <source>
        <dbReference type="ARBA" id="ARBA00022786"/>
    </source>
</evidence>
<evidence type="ECO:0000256" key="12">
    <source>
        <dbReference type="PROSITE-ProRule" id="PRU10132"/>
    </source>
</evidence>
<feature type="binding site" evidence="10">
    <location>
        <begin position="91"/>
        <end position="92"/>
    </location>
    <ligand>
        <name>ATP</name>
        <dbReference type="ChEBI" id="CHEBI:30616"/>
    </ligand>
</feature>
<feature type="compositionally biased region" description="Acidic residues" evidence="13">
    <location>
        <begin position="610"/>
        <end position="621"/>
    </location>
</feature>
<reference evidence="17" key="3">
    <citation type="submission" date="2025-08" db="UniProtKB">
        <authorList>
            <consortium name="RefSeq"/>
        </authorList>
    </citation>
    <scope>IDENTIFICATION</scope>
    <source>
        <strain evidence="17">CBS 342.82</strain>
    </source>
</reference>
<feature type="binding site" evidence="10">
    <location>
        <position position="68"/>
    </location>
    <ligand>
        <name>ATP</name>
        <dbReference type="ChEBI" id="CHEBI:30616"/>
    </ligand>
</feature>
<reference evidence="17" key="1">
    <citation type="submission" date="2020-01" db="EMBL/GenBank/DDBJ databases">
        <authorList>
            <consortium name="DOE Joint Genome Institute"/>
            <person name="Haridas S."/>
            <person name="Albert R."/>
            <person name="Binder M."/>
            <person name="Bloem J."/>
            <person name="Labutti K."/>
            <person name="Salamov A."/>
            <person name="Andreopoulos B."/>
            <person name="Baker S.E."/>
            <person name="Barry K."/>
            <person name="Bills G."/>
            <person name="Bluhm B.H."/>
            <person name="Cannon C."/>
            <person name="Castanera R."/>
            <person name="Culley D.E."/>
            <person name="Daum C."/>
            <person name="Ezra D."/>
            <person name="Gonzalez J.B."/>
            <person name="Henrissat B."/>
            <person name="Kuo A."/>
            <person name="Liang C."/>
            <person name="Lipzen A."/>
            <person name="Lutzoni F."/>
            <person name="Magnuson J."/>
            <person name="Mondo S."/>
            <person name="Nolan M."/>
            <person name="Ohm R."/>
            <person name="Pangilinan J."/>
            <person name="Park H.-J."/>
            <person name="Ramirez L."/>
            <person name="Alfaro M."/>
            <person name="Sun H."/>
            <person name="Tritt A."/>
            <person name="Yoshinaga Y."/>
            <person name="Zwiers L.-H."/>
            <person name="Turgeon B.G."/>
            <person name="Goodwin S.B."/>
            <person name="Spatafora J.W."/>
            <person name="Crous P.W."/>
            <person name="Grigoriev I.V."/>
        </authorList>
    </citation>
    <scope>NUCLEOTIDE SEQUENCE</scope>
    <source>
        <strain evidence="17">CBS 342.82</strain>
    </source>
</reference>
<dbReference type="GO" id="GO:0031510">
    <property type="term" value="C:SUMO activating enzyme complex"/>
    <property type="evidence" value="ECO:0007669"/>
    <property type="project" value="UniProtKB-UniRule"/>
</dbReference>
<dbReference type="AlphaFoldDB" id="A0A6J3M1N1"/>
<sequence>MTGTRQSLGTALTLEVKRSRVLLVGAGGIGCELLKNLSEIVVIDLDTIDLSNLNRQFLFRKQHIKKPKALVAKETASQFNLSVHIDAHHASIFDNRYDIEFFEGFDIVFNALDNVTARRHVNKMCLAADVPLIESGTTGFNGQVQAIQKGVTECYDCLEKPVQKSFPICTIRSTPSQPIHCIVWAKSYLLPELFGAVEEEEENGSEMTTTEGDNAEEIEKLKEEAQALKKIRNLIGTKELAVEVFNKVFFDDIERLRSMSEMWKTRKPPETLRFSTLCIDKNPEVHGEKLAKQDQVIWGLLDNLKVFCYSLGALSKRAQAGEKVIEFDKDDKDTLDFVASAANLRALVFGIPTSSEWDIKQMAGNIIPAIATSNAITASLCVLQGFKVLRHQLSKISAASRPDATEAPSARKVDSTLGGCKKVYLESKSTERLINSESLAPPRPDCPVCSPVYAKLVISDKASPLRLQSLVDLLQSRFSFDEFSLTLGSRIIYDPDLEDNLDKLLANLDITNNSPNPAGPQFLTVTDGADEPRKRLPEGQPDMLLLPEIIHLPPKPKPAPASTDAEANGDGIATAGDKRKREAQDEGQEPTDDSPKKNAKRTKTSKEEAVVVEEDGPINID</sequence>
<evidence type="ECO:0000256" key="9">
    <source>
        <dbReference type="PIRSR" id="PIRSR039133-1"/>
    </source>
</evidence>
<feature type="binding site" evidence="11">
    <location>
        <position position="157"/>
    </location>
    <ligand>
        <name>Zn(2+)</name>
        <dbReference type="ChEBI" id="CHEBI:29105"/>
    </ligand>
</feature>
<dbReference type="InterPro" id="IPR023318">
    <property type="entry name" value="Ub_act_enz_dom_a_sf"/>
</dbReference>
<keyword evidence="4 8" id="KW-0547">Nucleotide-binding</keyword>
<dbReference type="GO" id="GO:0046872">
    <property type="term" value="F:metal ion binding"/>
    <property type="evidence" value="ECO:0007669"/>
    <property type="project" value="UniProtKB-KW"/>
</dbReference>
<keyword evidence="7 8" id="KW-0067">ATP-binding</keyword>
<evidence type="ECO:0000256" key="7">
    <source>
        <dbReference type="ARBA" id="ARBA00022840"/>
    </source>
</evidence>
<name>A0A6J3M1N1_9PEZI</name>
<dbReference type="GO" id="GO:0005524">
    <property type="term" value="F:ATP binding"/>
    <property type="evidence" value="ECO:0007669"/>
    <property type="project" value="UniProtKB-UniRule"/>
</dbReference>
<evidence type="ECO:0000259" key="15">
    <source>
        <dbReference type="Pfam" id="PF10585"/>
    </source>
</evidence>
<dbReference type="PANTHER" id="PTHR10953:SF5">
    <property type="entry name" value="SUMO-ACTIVATING ENZYME SUBUNIT 2"/>
    <property type="match status" value="1"/>
</dbReference>
<dbReference type="InterPro" id="IPR019572">
    <property type="entry name" value="UBA_E1_SCCH"/>
</dbReference>
<comment type="similarity">
    <text evidence="2 8">Belongs to the ubiquitin-activating E1 family.</text>
</comment>
<keyword evidence="3 8" id="KW-0479">Metal-binding</keyword>
<accession>A0A6J3M1N1</accession>
<evidence type="ECO:0000256" key="2">
    <source>
        <dbReference type="ARBA" id="ARBA00005673"/>
    </source>
</evidence>
<gene>
    <name evidence="17" type="ORF">K489DRAFT_389600</name>
</gene>
<feature type="domain" description="THIF-type NAD/FAD binding fold" evidence="14">
    <location>
        <begin position="8"/>
        <end position="392"/>
    </location>
</feature>
<dbReference type="InterPro" id="IPR035985">
    <property type="entry name" value="Ubiquitin-activating_enz"/>
</dbReference>
<evidence type="ECO:0000256" key="1">
    <source>
        <dbReference type="ARBA" id="ARBA00004718"/>
    </source>
</evidence>
<evidence type="ECO:0000259" key="14">
    <source>
        <dbReference type="Pfam" id="PF00899"/>
    </source>
</evidence>
<evidence type="ECO:0000313" key="16">
    <source>
        <dbReference type="Proteomes" id="UP000504637"/>
    </source>
</evidence>
<keyword evidence="5 8" id="KW-0833">Ubl conjugation pathway</keyword>
<dbReference type="PANTHER" id="PTHR10953">
    <property type="entry name" value="UBIQUITIN-ACTIVATING ENZYME E1"/>
    <property type="match status" value="1"/>
</dbReference>
<feature type="region of interest" description="Disordered" evidence="13">
    <location>
        <begin position="512"/>
        <end position="621"/>
    </location>
</feature>
<evidence type="ECO:0000256" key="11">
    <source>
        <dbReference type="PIRSR" id="PIRSR039133-3"/>
    </source>
</evidence>
<dbReference type="OrthoDB" id="10255449at2759"/>
<evidence type="ECO:0000256" key="4">
    <source>
        <dbReference type="ARBA" id="ARBA00022741"/>
    </source>
</evidence>
<dbReference type="InterPro" id="IPR045886">
    <property type="entry name" value="ThiF/MoeB/HesA"/>
</dbReference>
<keyword evidence="16" id="KW-1185">Reference proteome</keyword>
<feature type="binding site" evidence="10">
    <location>
        <position position="44"/>
    </location>
    <ligand>
        <name>ATP</name>
        <dbReference type="ChEBI" id="CHEBI:30616"/>
    </ligand>
</feature>
<feature type="binding site" evidence="11">
    <location>
        <position position="154"/>
    </location>
    <ligand>
        <name>Zn(2+)</name>
        <dbReference type="ChEBI" id="CHEBI:29105"/>
    </ligand>
</feature>
<dbReference type="GO" id="GO:0005737">
    <property type="term" value="C:cytoplasm"/>
    <property type="evidence" value="ECO:0007669"/>
    <property type="project" value="TreeGrafter"/>
</dbReference>
<comment type="subunit">
    <text evidence="8">Heterodimer.</text>
</comment>
<dbReference type="InterPro" id="IPR000594">
    <property type="entry name" value="ThiF_NAD_FAD-bd"/>
</dbReference>
<dbReference type="PIRSF" id="PIRSF039133">
    <property type="entry name" value="SUMO_E1B"/>
    <property type="match status" value="1"/>
</dbReference>
<evidence type="ECO:0000256" key="10">
    <source>
        <dbReference type="PIRSR" id="PIRSR039133-2"/>
    </source>
</evidence>
<dbReference type="InterPro" id="IPR042449">
    <property type="entry name" value="Ub-E1_IAD_1"/>
</dbReference>
<dbReference type="PROSITE" id="PS00865">
    <property type="entry name" value="UBIQUITIN_ACTIVAT_2"/>
    <property type="match status" value="1"/>
</dbReference>
<feature type="binding site" evidence="11">
    <location>
        <position position="449"/>
    </location>
    <ligand>
        <name>Zn(2+)</name>
        <dbReference type="ChEBI" id="CHEBI:29105"/>
    </ligand>
</feature>
<dbReference type="Gene3D" id="1.10.10.520">
    <property type="entry name" value="Ubiquitin activating enzymes (Uba3). Chain: B, domain 2"/>
    <property type="match status" value="1"/>
</dbReference>
<dbReference type="Proteomes" id="UP000504637">
    <property type="component" value="Unplaced"/>
</dbReference>
<comment type="pathway">
    <text evidence="1 8">Protein modification; protein sumoylation.</text>
</comment>
<evidence type="ECO:0000256" key="13">
    <source>
        <dbReference type="SAM" id="MobiDB-lite"/>
    </source>
</evidence>
<dbReference type="UniPathway" id="UPA00886"/>
<feature type="binding site" evidence="11">
    <location>
        <position position="446"/>
    </location>
    <ligand>
        <name>Zn(2+)</name>
        <dbReference type="ChEBI" id="CHEBI:29105"/>
    </ligand>
</feature>
<dbReference type="RefSeq" id="XP_033458834.1">
    <property type="nucleotide sequence ID" value="XM_033606523.1"/>
</dbReference>
<protein>
    <recommendedName>
        <fullName evidence="8">Ubiquitin-activating enzyme E1-like</fullName>
    </recommendedName>
</protein>
<dbReference type="GO" id="GO:0016925">
    <property type="term" value="P:protein sumoylation"/>
    <property type="evidence" value="ECO:0007669"/>
    <property type="project" value="UniProtKB-UniRule"/>
</dbReference>
<proteinExistence type="inferred from homology"/>
<evidence type="ECO:0000256" key="3">
    <source>
        <dbReference type="ARBA" id="ARBA00022723"/>
    </source>
</evidence>
<keyword evidence="6 8" id="KW-0862">Zinc</keyword>
<evidence type="ECO:0000256" key="8">
    <source>
        <dbReference type="PIRNR" id="PIRNR039133"/>
    </source>
</evidence>
<dbReference type="FunFam" id="3.50.50.80:FF:000002">
    <property type="entry name" value="SUMO-activating enzyme subunit 2"/>
    <property type="match status" value="1"/>
</dbReference>